<sequence>MFKRPFTFISNAKPCPKIPVFQPSRNFTYQAPRLAKSLTQKGSKIQTNTKPSSQQHSRKNVTDIRFIGRRSASLAELDRKVAQNGEVLLFKASPQRSYIIGAYGIGAFAFGYAVINSSLDYQDTRSNLAYWQKSLNIVFIARTSRLVRDITALDVKGQTLLRVRVRSMIPFRKPYTITVAPNQVLFNERLVAGSGSVPRARDINISLFKNPLKMINFSLFKTFISIRRVFTQEDFIMMEMQGQKGAYRVGIDGYVSDDLLSITSPTGRR</sequence>
<dbReference type="RefSeq" id="XP_002487932.1">
    <property type="nucleotide sequence ID" value="XM_002487887.1"/>
</dbReference>
<dbReference type="STRING" id="441959.B8MT95"/>
<dbReference type="OrthoDB" id="4140442at2759"/>
<accession>B8MT95</accession>
<dbReference type="eggNOG" id="ENOG502SX2A">
    <property type="taxonomic scope" value="Eukaryota"/>
</dbReference>
<dbReference type="HOGENOM" id="CLU_080752_0_0_1"/>
<dbReference type="GeneID" id="8098033"/>
<keyword evidence="2" id="KW-0812">Transmembrane</keyword>
<keyword evidence="2" id="KW-0472">Membrane</keyword>
<evidence type="ECO:0000313" key="3">
    <source>
        <dbReference type="EMBL" id="EED12278.1"/>
    </source>
</evidence>
<name>B8MT95_TALSN</name>
<dbReference type="Proteomes" id="UP000001745">
    <property type="component" value="Unassembled WGS sequence"/>
</dbReference>
<evidence type="ECO:0000256" key="2">
    <source>
        <dbReference type="SAM" id="Phobius"/>
    </source>
</evidence>
<keyword evidence="4" id="KW-1185">Reference proteome</keyword>
<organism evidence="3 4">
    <name type="scientific">Talaromyces stipitatus (strain ATCC 10500 / CBS 375.48 / QM 6759 / NRRL 1006)</name>
    <name type="common">Penicillium stipitatum</name>
    <dbReference type="NCBI Taxonomy" id="441959"/>
    <lineage>
        <taxon>Eukaryota</taxon>
        <taxon>Fungi</taxon>
        <taxon>Dikarya</taxon>
        <taxon>Ascomycota</taxon>
        <taxon>Pezizomycotina</taxon>
        <taxon>Eurotiomycetes</taxon>
        <taxon>Eurotiomycetidae</taxon>
        <taxon>Eurotiales</taxon>
        <taxon>Trichocomaceae</taxon>
        <taxon>Talaromyces</taxon>
        <taxon>Talaromyces sect. Talaromyces</taxon>
    </lineage>
</organism>
<dbReference type="EMBL" id="EQ962660">
    <property type="protein sequence ID" value="EED12278.1"/>
    <property type="molecule type" value="Genomic_DNA"/>
</dbReference>
<feature type="transmembrane region" description="Helical" evidence="2">
    <location>
        <begin position="98"/>
        <end position="115"/>
    </location>
</feature>
<dbReference type="InParanoid" id="B8MT95"/>
<proteinExistence type="predicted"/>
<gene>
    <name evidence="3" type="ORF">TSTA_003370</name>
</gene>
<feature type="region of interest" description="Disordered" evidence="1">
    <location>
        <begin position="40"/>
        <end position="59"/>
    </location>
</feature>
<feature type="compositionally biased region" description="Polar residues" evidence="1">
    <location>
        <begin position="40"/>
        <end position="55"/>
    </location>
</feature>
<evidence type="ECO:0000313" key="4">
    <source>
        <dbReference type="Proteomes" id="UP000001745"/>
    </source>
</evidence>
<dbReference type="PhylomeDB" id="B8MT95"/>
<protein>
    <submittedName>
        <fullName evidence="3">Uncharacterized protein</fullName>
    </submittedName>
</protein>
<dbReference type="AlphaFoldDB" id="B8MT95"/>
<dbReference type="VEuPathDB" id="FungiDB:TSTA_003370"/>
<evidence type="ECO:0000256" key="1">
    <source>
        <dbReference type="SAM" id="MobiDB-lite"/>
    </source>
</evidence>
<reference evidence="4" key="1">
    <citation type="journal article" date="2015" name="Genome Announc.">
        <title>Genome sequence of the AIDS-associated pathogen Penicillium marneffei (ATCC18224) and its near taxonomic relative Talaromyces stipitatus (ATCC10500).</title>
        <authorList>
            <person name="Nierman W.C."/>
            <person name="Fedorova-Abrams N.D."/>
            <person name="Andrianopoulos A."/>
        </authorList>
    </citation>
    <scope>NUCLEOTIDE SEQUENCE [LARGE SCALE GENOMIC DNA]</scope>
    <source>
        <strain evidence="4">ATCC 10500 / CBS 375.48 / QM 6759 / NRRL 1006</strain>
    </source>
</reference>
<keyword evidence="2" id="KW-1133">Transmembrane helix</keyword>